<feature type="region of interest" description="Disordered" evidence="12">
    <location>
        <begin position="941"/>
        <end position="980"/>
    </location>
</feature>
<proteinExistence type="inferred from homology"/>
<dbReference type="PROSITE" id="PS51194">
    <property type="entry name" value="HELICASE_CTER"/>
    <property type="match status" value="1"/>
</dbReference>
<keyword evidence="5" id="KW-0227">DNA damage</keyword>
<dbReference type="InterPro" id="IPR011545">
    <property type="entry name" value="DEAD/DEAH_box_helicase_dom"/>
</dbReference>
<comment type="caution">
    <text evidence="15">The sequence shown here is derived from an EMBL/GenBank/DDBJ whole genome shotgun (WGS) entry which is preliminary data.</text>
</comment>
<dbReference type="GO" id="GO:0016787">
    <property type="term" value="F:hydrolase activity"/>
    <property type="evidence" value="ECO:0007669"/>
    <property type="project" value="UniProtKB-KW"/>
</dbReference>
<dbReference type="Proteomes" id="UP001152523">
    <property type="component" value="Unassembled WGS sequence"/>
</dbReference>
<evidence type="ECO:0000256" key="12">
    <source>
        <dbReference type="SAM" id="MobiDB-lite"/>
    </source>
</evidence>
<dbReference type="GO" id="GO:0009378">
    <property type="term" value="F:four-way junction helicase activity"/>
    <property type="evidence" value="ECO:0007669"/>
    <property type="project" value="TreeGrafter"/>
</dbReference>
<dbReference type="CDD" id="cd18033">
    <property type="entry name" value="DEXDc_FANCM"/>
    <property type="match status" value="1"/>
</dbReference>
<feature type="compositionally biased region" description="Polar residues" evidence="12">
    <location>
        <begin position="1259"/>
        <end position="1287"/>
    </location>
</feature>
<reference evidence="15" key="1">
    <citation type="submission" date="2022-07" db="EMBL/GenBank/DDBJ databases">
        <authorList>
            <person name="Macas J."/>
            <person name="Novak P."/>
            <person name="Neumann P."/>
        </authorList>
    </citation>
    <scope>NUCLEOTIDE SEQUENCE</scope>
</reference>
<dbReference type="SMART" id="SM00487">
    <property type="entry name" value="DEXDc"/>
    <property type="match status" value="1"/>
</dbReference>
<evidence type="ECO:0000259" key="13">
    <source>
        <dbReference type="PROSITE" id="PS51192"/>
    </source>
</evidence>
<dbReference type="GO" id="GO:0045003">
    <property type="term" value="P:double-strand break repair via synthesis-dependent strand annealing"/>
    <property type="evidence" value="ECO:0007669"/>
    <property type="project" value="TreeGrafter"/>
</dbReference>
<gene>
    <name evidence="15" type="ORF">CEPIT_LOCUS18971</name>
</gene>
<organism evidence="15 16">
    <name type="scientific">Cuscuta epithymum</name>
    <dbReference type="NCBI Taxonomy" id="186058"/>
    <lineage>
        <taxon>Eukaryota</taxon>
        <taxon>Viridiplantae</taxon>
        <taxon>Streptophyta</taxon>
        <taxon>Embryophyta</taxon>
        <taxon>Tracheophyta</taxon>
        <taxon>Spermatophyta</taxon>
        <taxon>Magnoliopsida</taxon>
        <taxon>eudicotyledons</taxon>
        <taxon>Gunneridae</taxon>
        <taxon>Pentapetalae</taxon>
        <taxon>asterids</taxon>
        <taxon>lamiids</taxon>
        <taxon>Solanales</taxon>
        <taxon>Convolvulaceae</taxon>
        <taxon>Cuscuteae</taxon>
        <taxon>Cuscuta</taxon>
        <taxon>Cuscuta subgen. Cuscuta</taxon>
    </lineage>
</organism>
<evidence type="ECO:0000256" key="10">
    <source>
        <dbReference type="ARBA" id="ARBA00023204"/>
    </source>
</evidence>
<feature type="domain" description="Helicase C-terminal" evidence="14">
    <location>
        <begin position="469"/>
        <end position="640"/>
    </location>
</feature>
<sequence>MASSSISLQNFDDDDGFDWEAAVREIDVACEATAAAVSVDETLSSSSRGVSTSAPIKKTLTKPNGGAPASARQSTLDKFLEFSPKAKNAEPSPHCSNPFGILNEKDFDNEGDERVCFVPLDLEAAKTWIYPANLPRRDYQFEITRTALFSNTLVALPTGLGKTFIAAVVMYNYFRWFPEGKIVFAAPSKPLVMQQIEACHNIVDIPQEYAIDLTGQTSPTRRKSFWKEKRVFFVTPQVLERDILSGICMVKHLVCLVIDEAHRATGNYSYCVVVRELMAVPVQLRILALSATPGSKQQDVQHIIDNLQISTLEYRDENDRDVLPHVHDRKIEHVKVAMGQDADEINNLLSDVIRPFAGRLSAFGLLQNRDFQRFNPCDILDARARFRRDPPKDIPQVKYGDVEGYFGVLLTLYHVRKLLSSHGIRPAFEMLDEKLRQGQFARLVSRNEDLLKAKLLMQKTVDHGASNPKLSKMLEILIDHFKMNDPQNSRVIIFSNFRGSVRDIMDAITNIGPSIKATEFVGQNSGKTLKGQSQKVQQAVLEKFRAGGYNVIVATSIGEEGLDIMEVDLVICFDSNLSPLRMTQRMGRTGRKHEGRVVVLACEGPELKGFLRKQATNKVLGKLMANGGTNTFRFHPSPRMIPHALRPEVQHVKLLIEAFVPRGKKSKDALHVQSPVLQNELSDKEINLLAKYFNSNGESLWRPSLIAFRHFQAFPSRVHSVSHSLRTEMLIDAMQHLEGLSCSGGIKASSQAETSRDLCTRGGTAEAYENGEAAETYEDFKAAQLYENGEAAEPYENGEDPKTFSCSPIEDCGRELLENDKSPVPVKTIAETMSSVNEFTGRTSHAHLSLFESELVKVDNLGNVLVLSVPQLSTKAVSESKLVDTDVLPSKLSTEDACDHFMSPVDLILEKNQGFEGKHADHGERMKEHVLVVSRLRNDVDECQGDGSQSERVPESPFSQVESKDISVGEHPEAIITDSTDVSLNEELSYDSEDVEAHSPRLTNFIKSGVVPESPMCSPERDKDEGKKLSSESIMGPLKQDKQAVHCSTGGEESLPSHIVKTITPLQKEVGARAPTSSHSIIICGNRTPLAKLSSPTCSKDWLLESQHLPERVCEKNKLRRLRKLGDVFTKTSPECARQNNVSPKKRASSCFTANRVVSRRKHRGNMKQATDAKAFIEVEAEVSSDGMVSDDEEEEYCNSYDDSFIDDRLSLTAVDTQADSCRMDMMAVYRRSLLTQSPVELLPKASSFHSPDNAVPRSVTNLTSSSSGTMNHRTPQTGLESTSRSSEAMPYGTAACSLGEKESNVGSRKRKFSFSETSPLPARNLEGDFGMHHGAGGRDSALPPVQEHSEKENMDLFDDDDFLNGIDLDAVEQEAAKILQLKTQNSVHNQPTSISIPQNIGISDFPSFDLGF</sequence>
<keyword evidence="6" id="KW-0378">Hydrolase</keyword>
<dbReference type="PANTHER" id="PTHR14025:SF20">
    <property type="entry name" value="FANCONI ANEMIA GROUP M PROTEIN"/>
    <property type="match status" value="1"/>
</dbReference>
<dbReference type="FunFam" id="3.40.50.300:FF:001992">
    <property type="entry name" value="ATP-dependent RNA helicase, putative"/>
    <property type="match status" value="1"/>
</dbReference>
<dbReference type="FunFam" id="3.40.50.300:FF:000861">
    <property type="entry name" value="Fanconi anemia, complementation group M"/>
    <property type="match status" value="1"/>
</dbReference>
<dbReference type="Pfam" id="PF00271">
    <property type="entry name" value="Helicase_C"/>
    <property type="match status" value="1"/>
</dbReference>
<dbReference type="SUPFAM" id="SSF52540">
    <property type="entry name" value="P-loop containing nucleoside triphosphate hydrolases"/>
    <property type="match status" value="1"/>
</dbReference>
<evidence type="ECO:0000256" key="8">
    <source>
        <dbReference type="ARBA" id="ARBA00022840"/>
    </source>
</evidence>
<evidence type="ECO:0000256" key="1">
    <source>
        <dbReference type="ARBA" id="ARBA00004123"/>
    </source>
</evidence>
<evidence type="ECO:0000256" key="11">
    <source>
        <dbReference type="ARBA" id="ARBA00023242"/>
    </source>
</evidence>
<comment type="similarity">
    <text evidence="3">Belongs to the DEAD box helicase family. DEAH subfamily. FANCM sub-subfamily.</text>
</comment>
<evidence type="ECO:0000313" key="16">
    <source>
        <dbReference type="Proteomes" id="UP001152523"/>
    </source>
</evidence>
<dbReference type="SMART" id="SM00490">
    <property type="entry name" value="HELICc"/>
    <property type="match status" value="1"/>
</dbReference>
<dbReference type="GO" id="GO:0000400">
    <property type="term" value="F:four-way junction DNA binding"/>
    <property type="evidence" value="ECO:0007669"/>
    <property type="project" value="TreeGrafter"/>
</dbReference>
<keyword evidence="10" id="KW-0234">DNA repair</keyword>
<dbReference type="CDD" id="cd18801">
    <property type="entry name" value="SF2_C_FANCM_Hef"/>
    <property type="match status" value="1"/>
</dbReference>
<dbReference type="PROSITE" id="PS51192">
    <property type="entry name" value="HELICASE_ATP_BIND_1"/>
    <property type="match status" value="1"/>
</dbReference>
<dbReference type="EMBL" id="CAMAPF010000161">
    <property type="protein sequence ID" value="CAH9109954.1"/>
    <property type="molecule type" value="Genomic_DNA"/>
</dbReference>
<dbReference type="InterPro" id="IPR044749">
    <property type="entry name" value="FANCM_DEXDc"/>
</dbReference>
<feature type="region of interest" description="Disordered" evidence="12">
    <location>
        <begin position="44"/>
        <end position="70"/>
    </location>
</feature>
<protein>
    <submittedName>
        <fullName evidence="15">Uncharacterized protein</fullName>
    </submittedName>
</protein>
<evidence type="ECO:0000256" key="4">
    <source>
        <dbReference type="ARBA" id="ARBA00022741"/>
    </source>
</evidence>
<name>A0AAV0DVA4_9ASTE</name>
<feature type="compositionally biased region" description="Basic and acidic residues" evidence="12">
    <location>
        <begin position="962"/>
        <end position="973"/>
    </location>
</feature>
<dbReference type="CDD" id="cd12091">
    <property type="entry name" value="FANCM_ID"/>
    <property type="match status" value="1"/>
</dbReference>
<dbReference type="InterPro" id="IPR027417">
    <property type="entry name" value="P-loop_NTPase"/>
</dbReference>
<evidence type="ECO:0000256" key="7">
    <source>
        <dbReference type="ARBA" id="ARBA00022806"/>
    </source>
</evidence>
<feature type="region of interest" description="Disordered" evidence="12">
    <location>
        <begin position="1246"/>
        <end position="1289"/>
    </location>
</feature>
<keyword evidence="16" id="KW-1185">Reference proteome</keyword>
<dbReference type="PANTHER" id="PTHR14025">
    <property type="entry name" value="FANCONI ANEMIA GROUP M FANCM FAMILY MEMBER"/>
    <property type="match status" value="1"/>
</dbReference>
<evidence type="ECO:0000256" key="3">
    <source>
        <dbReference type="ARBA" id="ARBA00009889"/>
    </source>
</evidence>
<dbReference type="InterPro" id="IPR039686">
    <property type="entry name" value="FANCM/Mph1-like_ID"/>
</dbReference>
<keyword evidence="8" id="KW-0067">ATP-binding</keyword>
<keyword evidence="11" id="KW-0539">Nucleus</keyword>
<feature type="compositionally biased region" description="Low complexity" evidence="12">
    <location>
        <begin position="44"/>
        <end position="53"/>
    </location>
</feature>
<keyword evidence="7" id="KW-0347">Helicase</keyword>
<feature type="compositionally biased region" description="Polar residues" evidence="12">
    <location>
        <begin position="946"/>
        <end position="961"/>
    </location>
</feature>
<dbReference type="InterPro" id="IPR014001">
    <property type="entry name" value="Helicase_ATP-bd"/>
</dbReference>
<dbReference type="GO" id="GO:0043138">
    <property type="term" value="F:3'-5' DNA helicase activity"/>
    <property type="evidence" value="ECO:0007669"/>
    <property type="project" value="InterPro"/>
</dbReference>
<evidence type="ECO:0000259" key="14">
    <source>
        <dbReference type="PROSITE" id="PS51194"/>
    </source>
</evidence>
<feature type="region of interest" description="Disordered" evidence="12">
    <location>
        <begin position="1308"/>
        <end position="1349"/>
    </location>
</feature>
<dbReference type="Gene3D" id="3.40.50.300">
    <property type="entry name" value="P-loop containing nucleotide triphosphate hydrolases"/>
    <property type="match status" value="2"/>
</dbReference>
<comment type="subcellular location">
    <subcellularLocation>
        <location evidence="1">Nucleus</location>
    </subcellularLocation>
    <subcellularLocation>
        <location evidence="2">Plastid</location>
    </subcellularLocation>
</comment>
<accession>A0AAV0DVA4</accession>
<evidence type="ECO:0000256" key="9">
    <source>
        <dbReference type="ARBA" id="ARBA00023125"/>
    </source>
</evidence>
<dbReference type="GO" id="GO:0036297">
    <property type="term" value="P:interstrand cross-link repair"/>
    <property type="evidence" value="ECO:0007669"/>
    <property type="project" value="TreeGrafter"/>
</dbReference>
<dbReference type="GO" id="GO:0005634">
    <property type="term" value="C:nucleus"/>
    <property type="evidence" value="ECO:0007669"/>
    <property type="project" value="UniProtKB-SubCell"/>
</dbReference>
<feature type="domain" description="Helicase ATP-binding" evidence="13">
    <location>
        <begin position="143"/>
        <end position="311"/>
    </location>
</feature>
<dbReference type="GO" id="GO:0009536">
    <property type="term" value="C:plastid"/>
    <property type="evidence" value="ECO:0007669"/>
    <property type="project" value="UniProtKB-SubCell"/>
</dbReference>
<evidence type="ECO:0000256" key="2">
    <source>
        <dbReference type="ARBA" id="ARBA00004474"/>
    </source>
</evidence>
<evidence type="ECO:0000256" key="5">
    <source>
        <dbReference type="ARBA" id="ARBA00022763"/>
    </source>
</evidence>
<keyword evidence="9" id="KW-0238">DNA-binding</keyword>
<evidence type="ECO:0000256" key="6">
    <source>
        <dbReference type="ARBA" id="ARBA00022801"/>
    </source>
</evidence>
<evidence type="ECO:0000313" key="15">
    <source>
        <dbReference type="EMBL" id="CAH9109954.1"/>
    </source>
</evidence>
<dbReference type="Pfam" id="PF00270">
    <property type="entry name" value="DEAD"/>
    <property type="match status" value="1"/>
</dbReference>
<dbReference type="InterPro" id="IPR001650">
    <property type="entry name" value="Helicase_C-like"/>
</dbReference>
<dbReference type="GO" id="GO:0005524">
    <property type="term" value="F:ATP binding"/>
    <property type="evidence" value="ECO:0007669"/>
    <property type="project" value="UniProtKB-KW"/>
</dbReference>
<keyword evidence="4" id="KW-0547">Nucleotide-binding</keyword>